<dbReference type="RefSeq" id="WP_060859133.1">
    <property type="nucleotide sequence ID" value="NZ_FCOC02000047.1"/>
</dbReference>
<dbReference type="OrthoDB" id="9801450at2"/>
<protein>
    <submittedName>
        <fullName evidence="1">IS66 Orf2 family protein</fullName>
    </submittedName>
</protein>
<dbReference type="Proteomes" id="UP000054893">
    <property type="component" value="Unassembled WGS sequence"/>
</dbReference>
<dbReference type="Pfam" id="PF05717">
    <property type="entry name" value="TnpB_IS66"/>
    <property type="match status" value="1"/>
</dbReference>
<name>A0A158IHE8_CABSO</name>
<dbReference type="EMBL" id="FCOC02000047">
    <property type="protein sequence ID" value="SAL55985.1"/>
    <property type="molecule type" value="Genomic_DNA"/>
</dbReference>
<proteinExistence type="predicted"/>
<evidence type="ECO:0000313" key="1">
    <source>
        <dbReference type="EMBL" id="SAL55985.1"/>
    </source>
</evidence>
<dbReference type="InterPro" id="IPR008878">
    <property type="entry name" value="Transposase_IS66_Orf2"/>
</dbReference>
<dbReference type="PANTHER" id="PTHR36455:SF1">
    <property type="entry name" value="BLR8292 PROTEIN"/>
    <property type="match status" value="1"/>
</dbReference>
<accession>A0A158IHE8</accession>
<sequence>MFRLDAKLKVYVHREAVDFRKSINGLAALVEQSMGLDPFAPALYAFSNRRRDRIKILGWGGNGFWLLMKRLEEDRFVWPRRQQVVMELSTEQLHWLLEGIDIDAVRRHPARQYRHAG</sequence>
<organism evidence="1 2">
    <name type="scientific">Caballeronia sordidicola</name>
    <name type="common">Burkholderia sordidicola</name>
    <dbReference type="NCBI Taxonomy" id="196367"/>
    <lineage>
        <taxon>Bacteria</taxon>
        <taxon>Pseudomonadati</taxon>
        <taxon>Pseudomonadota</taxon>
        <taxon>Betaproteobacteria</taxon>
        <taxon>Burkholderiales</taxon>
        <taxon>Burkholderiaceae</taxon>
        <taxon>Caballeronia</taxon>
    </lineage>
</organism>
<dbReference type="AlphaFoldDB" id="A0A158IHE8"/>
<evidence type="ECO:0000313" key="2">
    <source>
        <dbReference type="Proteomes" id="UP000054893"/>
    </source>
</evidence>
<dbReference type="PANTHER" id="PTHR36455">
    <property type="match status" value="1"/>
</dbReference>
<dbReference type="NCBIfam" id="NF033819">
    <property type="entry name" value="IS66_TnpB"/>
    <property type="match status" value="1"/>
</dbReference>
<gene>
    <name evidence="1" type="ORF">AWB64_06200</name>
</gene>
<reference evidence="1 2" key="1">
    <citation type="submission" date="2016-01" db="EMBL/GenBank/DDBJ databases">
        <authorList>
            <person name="Oliw E.H."/>
        </authorList>
    </citation>
    <scope>NUCLEOTIDE SEQUENCE [LARGE SCALE GENOMIC DNA]</scope>
    <source>
        <strain evidence="1">LMG 22029</strain>
    </source>
</reference>